<name>A0A9N9H8S6_9GLOM</name>
<organism evidence="1 2">
    <name type="scientific">Cetraspora pellucida</name>
    <dbReference type="NCBI Taxonomy" id="1433469"/>
    <lineage>
        <taxon>Eukaryota</taxon>
        <taxon>Fungi</taxon>
        <taxon>Fungi incertae sedis</taxon>
        <taxon>Mucoromycota</taxon>
        <taxon>Glomeromycotina</taxon>
        <taxon>Glomeromycetes</taxon>
        <taxon>Diversisporales</taxon>
        <taxon>Gigasporaceae</taxon>
        <taxon>Cetraspora</taxon>
    </lineage>
</organism>
<proteinExistence type="predicted"/>
<protein>
    <submittedName>
        <fullName evidence="1">21763_t:CDS:1</fullName>
    </submittedName>
</protein>
<feature type="non-terminal residue" evidence="1">
    <location>
        <position position="1"/>
    </location>
</feature>
<dbReference type="Proteomes" id="UP000789759">
    <property type="component" value="Unassembled WGS sequence"/>
</dbReference>
<reference evidence="1" key="1">
    <citation type="submission" date="2021-06" db="EMBL/GenBank/DDBJ databases">
        <authorList>
            <person name="Kallberg Y."/>
            <person name="Tangrot J."/>
            <person name="Rosling A."/>
        </authorList>
    </citation>
    <scope>NUCLEOTIDE SEQUENCE</scope>
    <source>
        <strain evidence="1">FL966</strain>
    </source>
</reference>
<keyword evidence="2" id="KW-1185">Reference proteome</keyword>
<sequence length="90" mass="10542">ITLADKALKEVFNNISVFTDFCEVMKEISLRALDLFHQNLEVRFKRLIDIINYNELVAAMTDNIKLKLRLQYYSNLEYIVGSVLSNEKIK</sequence>
<dbReference type="AlphaFoldDB" id="A0A9N9H8S6"/>
<feature type="non-terminal residue" evidence="1">
    <location>
        <position position="90"/>
    </location>
</feature>
<evidence type="ECO:0000313" key="1">
    <source>
        <dbReference type="EMBL" id="CAG8667692.1"/>
    </source>
</evidence>
<gene>
    <name evidence="1" type="ORF">CPELLU_LOCUS10111</name>
</gene>
<comment type="caution">
    <text evidence="1">The sequence shown here is derived from an EMBL/GenBank/DDBJ whole genome shotgun (WGS) entry which is preliminary data.</text>
</comment>
<dbReference type="OrthoDB" id="2426641at2759"/>
<evidence type="ECO:0000313" key="2">
    <source>
        <dbReference type="Proteomes" id="UP000789759"/>
    </source>
</evidence>
<dbReference type="EMBL" id="CAJVQA010008171">
    <property type="protein sequence ID" value="CAG8667692.1"/>
    <property type="molecule type" value="Genomic_DNA"/>
</dbReference>
<accession>A0A9N9H8S6</accession>